<dbReference type="InterPro" id="IPR000008">
    <property type="entry name" value="C2_dom"/>
</dbReference>
<reference evidence="4 5" key="1">
    <citation type="submission" date="2019-12" db="EMBL/GenBank/DDBJ databases">
        <authorList>
            <person name="Alioto T."/>
            <person name="Alioto T."/>
            <person name="Gomez Garrido J."/>
        </authorList>
    </citation>
    <scope>NUCLEOTIDE SEQUENCE [LARGE SCALE GENOMIC DNA]</scope>
</reference>
<comment type="caution">
    <text evidence="4">The sequence shown here is derived from an EMBL/GenBank/DDBJ whole genome shotgun (WGS) entry which is preliminary data.</text>
</comment>
<keyword evidence="5" id="KW-1185">Reference proteome</keyword>
<accession>A0A8S0UYX1</accession>
<sequence>MAIGIMEVKLMGAKGLKRSDFLGIIDPYVLLQYRNQEYKSRIAKGQGRNPIWNEKFKYIVDYPVDDDQYKLVLKIMDHDMYNPDDYLGEAKIYVKELIELGVEKGKAKLHPQKHRVVYTNLTYRGEIQVGITFTVKKETVEEGIFRKSSRRYLDDEERTTKRIRLW</sequence>
<dbReference type="SUPFAM" id="SSF49562">
    <property type="entry name" value="C2 domain (Calcium/lipid-binding domain, CaLB)"/>
    <property type="match status" value="1"/>
</dbReference>
<proteinExistence type="predicted"/>
<dbReference type="EMBL" id="CACTIH010009117">
    <property type="protein sequence ID" value="CAA3024832.1"/>
    <property type="molecule type" value="Genomic_DNA"/>
</dbReference>
<dbReference type="Pfam" id="PF00168">
    <property type="entry name" value="C2"/>
    <property type="match status" value="1"/>
</dbReference>
<dbReference type="GO" id="GO:0046872">
    <property type="term" value="F:metal ion binding"/>
    <property type="evidence" value="ECO:0007669"/>
    <property type="project" value="UniProtKB-KW"/>
</dbReference>
<dbReference type="AlphaFoldDB" id="A0A8S0UYX1"/>
<evidence type="ECO:0000256" key="1">
    <source>
        <dbReference type="ARBA" id="ARBA00022723"/>
    </source>
</evidence>
<evidence type="ECO:0000259" key="3">
    <source>
        <dbReference type="PROSITE" id="PS50004"/>
    </source>
</evidence>
<dbReference type="SMART" id="SM00239">
    <property type="entry name" value="C2"/>
    <property type="match status" value="1"/>
</dbReference>
<dbReference type="PROSITE" id="PS50004">
    <property type="entry name" value="C2"/>
    <property type="match status" value="1"/>
</dbReference>
<dbReference type="Proteomes" id="UP000594638">
    <property type="component" value="Unassembled WGS sequence"/>
</dbReference>
<protein>
    <submittedName>
        <fullName evidence="4">Elicitor-responsive 1-like</fullName>
    </submittedName>
</protein>
<gene>
    <name evidence="4" type="ORF">OLEA9_A090962</name>
</gene>
<keyword evidence="1" id="KW-0479">Metal-binding</keyword>
<evidence type="ECO:0000313" key="5">
    <source>
        <dbReference type="Proteomes" id="UP000594638"/>
    </source>
</evidence>
<dbReference type="Gene3D" id="2.60.40.150">
    <property type="entry name" value="C2 domain"/>
    <property type="match status" value="1"/>
</dbReference>
<evidence type="ECO:0000256" key="2">
    <source>
        <dbReference type="ARBA" id="ARBA00022837"/>
    </source>
</evidence>
<keyword evidence="2" id="KW-0106">Calcium</keyword>
<evidence type="ECO:0000313" key="4">
    <source>
        <dbReference type="EMBL" id="CAA3024832.1"/>
    </source>
</evidence>
<feature type="domain" description="C2" evidence="3">
    <location>
        <begin position="1"/>
        <end position="110"/>
    </location>
</feature>
<dbReference type="PANTHER" id="PTHR46502">
    <property type="entry name" value="C2 DOMAIN-CONTAINING"/>
    <property type="match status" value="1"/>
</dbReference>
<organism evidence="4 5">
    <name type="scientific">Olea europaea subsp. europaea</name>
    <dbReference type="NCBI Taxonomy" id="158383"/>
    <lineage>
        <taxon>Eukaryota</taxon>
        <taxon>Viridiplantae</taxon>
        <taxon>Streptophyta</taxon>
        <taxon>Embryophyta</taxon>
        <taxon>Tracheophyta</taxon>
        <taxon>Spermatophyta</taxon>
        <taxon>Magnoliopsida</taxon>
        <taxon>eudicotyledons</taxon>
        <taxon>Gunneridae</taxon>
        <taxon>Pentapetalae</taxon>
        <taxon>asterids</taxon>
        <taxon>lamiids</taxon>
        <taxon>Lamiales</taxon>
        <taxon>Oleaceae</taxon>
        <taxon>Oleeae</taxon>
        <taxon>Olea</taxon>
    </lineage>
</organism>
<name>A0A8S0UYX1_OLEEU</name>
<dbReference type="Gramene" id="OE9A090962T2">
    <property type="protein sequence ID" value="OE9A090962C2"/>
    <property type="gene ID" value="OE9A090962"/>
</dbReference>
<dbReference type="PANTHER" id="PTHR46502:SF15">
    <property type="entry name" value="16 KDA PHLOEM PROTEIN 1"/>
    <property type="match status" value="1"/>
</dbReference>
<dbReference type="InterPro" id="IPR035892">
    <property type="entry name" value="C2_domain_sf"/>
</dbReference>